<comment type="subcellular location">
    <subcellularLocation>
        <location evidence="1">Cell membrane</location>
        <topology evidence="1">Multi-pass membrane protein</topology>
    </subcellularLocation>
</comment>
<feature type="transmembrane region" description="Helical" evidence="6">
    <location>
        <begin position="180"/>
        <end position="206"/>
    </location>
</feature>
<keyword evidence="8" id="KW-1185">Reference proteome</keyword>
<accession>A0A2S6HPY2</accession>
<dbReference type="Pfam" id="PF02653">
    <property type="entry name" value="BPD_transp_2"/>
    <property type="match status" value="1"/>
</dbReference>
<feature type="transmembrane region" description="Helical" evidence="6">
    <location>
        <begin position="141"/>
        <end position="160"/>
    </location>
</feature>
<keyword evidence="4 6" id="KW-1133">Transmembrane helix</keyword>
<gene>
    <name evidence="7" type="ORF">BXY41_10924</name>
</gene>
<proteinExistence type="predicted"/>
<evidence type="ECO:0000256" key="4">
    <source>
        <dbReference type="ARBA" id="ARBA00022989"/>
    </source>
</evidence>
<reference evidence="7 8" key="1">
    <citation type="submission" date="2018-02" db="EMBL/GenBank/DDBJ databases">
        <title>Genomic Encyclopedia of Archaeal and Bacterial Type Strains, Phase II (KMG-II): from individual species to whole genera.</title>
        <authorList>
            <person name="Goeker M."/>
        </authorList>
    </citation>
    <scope>NUCLEOTIDE SEQUENCE [LARGE SCALE GENOMIC DNA]</scope>
    <source>
        <strain evidence="7 8">DSM 3808</strain>
    </source>
</reference>
<feature type="transmembrane region" description="Helical" evidence="6">
    <location>
        <begin position="85"/>
        <end position="102"/>
    </location>
</feature>
<sequence>MSREKSFHVLRTTVALVIAMLAAFAVIFMVSKTPIESIRLFILGPFSKPRYIGNIINTAIPLIFSGLSMAVVFQASQFNMGAEGIFYFSGAVISLIAIWVPLPAGVHQVVIILAAAVIGALIMLIPGYLKAKYGASELVTSLMMNSILLGLGSYLMTRVLQDPMASNGSYPYLDTAKIPVIIPAFKVHYGLFIALLCVAAVSVFLYKTKWGYEIRMVGINAKFAAYSGINIVKTIIIAHLVSGAIAGIGGSVESIAMHTRFEWNGLPGYGFTGALIAMLANNNPVSVIYAALFVAYLSTGADIVARLSDVPAEMSTILQSLIILLIASERFLHSFKQRWMERGIAK</sequence>
<comment type="caution">
    <text evidence="7">The sequence shown here is derived from an EMBL/GenBank/DDBJ whole genome shotgun (WGS) entry which is preliminary data.</text>
</comment>
<dbReference type="InterPro" id="IPR001851">
    <property type="entry name" value="ABC_transp_permease"/>
</dbReference>
<keyword evidence="5 6" id="KW-0472">Membrane</keyword>
<evidence type="ECO:0000313" key="7">
    <source>
        <dbReference type="EMBL" id="PPK79546.1"/>
    </source>
</evidence>
<feature type="transmembrane region" description="Helical" evidence="6">
    <location>
        <begin position="51"/>
        <end position="73"/>
    </location>
</feature>
<dbReference type="CDD" id="cd06580">
    <property type="entry name" value="TM_PBP1_transp_TpRbsC_like"/>
    <property type="match status" value="1"/>
</dbReference>
<evidence type="ECO:0000256" key="2">
    <source>
        <dbReference type="ARBA" id="ARBA00022475"/>
    </source>
</evidence>
<protein>
    <submittedName>
        <fullName evidence="7">Simple sugar transport system permease protein</fullName>
    </submittedName>
</protein>
<dbReference type="AlphaFoldDB" id="A0A2S6HPY2"/>
<name>A0A2S6HPY2_9FIRM</name>
<dbReference type="RefSeq" id="WP_104437972.1">
    <property type="nucleotide sequence ID" value="NZ_PTJA01000009.1"/>
</dbReference>
<feature type="transmembrane region" description="Helical" evidence="6">
    <location>
        <begin position="227"/>
        <end position="249"/>
    </location>
</feature>
<keyword evidence="7" id="KW-0813">Transport</keyword>
<feature type="transmembrane region" description="Helical" evidence="6">
    <location>
        <begin position="108"/>
        <end position="129"/>
    </location>
</feature>
<dbReference type="GO" id="GO:0005886">
    <property type="term" value="C:plasma membrane"/>
    <property type="evidence" value="ECO:0007669"/>
    <property type="project" value="UniProtKB-SubCell"/>
</dbReference>
<evidence type="ECO:0000256" key="1">
    <source>
        <dbReference type="ARBA" id="ARBA00004651"/>
    </source>
</evidence>
<keyword evidence="7" id="KW-0762">Sugar transport</keyword>
<dbReference type="PANTHER" id="PTHR47089:SF1">
    <property type="entry name" value="GUANOSINE ABC TRANSPORTER PERMEASE PROTEIN NUPP"/>
    <property type="match status" value="1"/>
</dbReference>
<dbReference type="Proteomes" id="UP000237749">
    <property type="component" value="Unassembled WGS sequence"/>
</dbReference>
<dbReference type="OrthoDB" id="45037at2"/>
<dbReference type="PANTHER" id="PTHR47089">
    <property type="entry name" value="ABC TRANSPORTER, PERMEASE PROTEIN"/>
    <property type="match status" value="1"/>
</dbReference>
<feature type="transmembrane region" description="Helical" evidence="6">
    <location>
        <begin position="12"/>
        <end position="31"/>
    </location>
</feature>
<keyword evidence="3 6" id="KW-0812">Transmembrane</keyword>
<evidence type="ECO:0000256" key="5">
    <source>
        <dbReference type="ARBA" id="ARBA00023136"/>
    </source>
</evidence>
<dbReference type="EMBL" id="PTJA01000009">
    <property type="protein sequence ID" value="PPK79546.1"/>
    <property type="molecule type" value="Genomic_DNA"/>
</dbReference>
<evidence type="ECO:0000313" key="8">
    <source>
        <dbReference type="Proteomes" id="UP000237749"/>
    </source>
</evidence>
<keyword evidence="2" id="KW-1003">Cell membrane</keyword>
<evidence type="ECO:0000256" key="6">
    <source>
        <dbReference type="SAM" id="Phobius"/>
    </source>
</evidence>
<dbReference type="GO" id="GO:0022857">
    <property type="term" value="F:transmembrane transporter activity"/>
    <property type="evidence" value="ECO:0007669"/>
    <property type="project" value="InterPro"/>
</dbReference>
<evidence type="ECO:0000256" key="3">
    <source>
        <dbReference type="ARBA" id="ARBA00022692"/>
    </source>
</evidence>
<organism evidence="7 8">
    <name type="scientific">Lacrimispora xylanisolvens</name>
    <dbReference type="NCBI Taxonomy" id="384636"/>
    <lineage>
        <taxon>Bacteria</taxon>
        <taxon>Bacillati</taxon>
        <taxon>Bacillota</taxon>
        <taxon>Clostridia</taxon>
        <taxon>Lachnospirales</taxon>
        <taxon>Lachnospiraceae</taxon>
        <taxon>Lacrimispora</taxon>
    </lineage>
</organism>